<dbReference type="PANTHER" id="PTHR13011:SF0">
    <property type="entry name" value="GENERAL TRANSCRIPTION FACTOR IIF SUBUNIT 1"/>
    <property type="match status" value="1"/>
</dbReference>
<dbReference type="GO" id="GO:0001096">
    <property type="term" value="F:TFIIF-class transcription factor complex binding"/>
    <property type="evidence" value="ECO:0007669"/>
    <property type="project" value="TreeGrafter"/>
</dbReference>
<feature type="compositionally biased region" description="Low complexity" evidence="7">
    <location>
        <begin position="561"/>
        <end position="575"/>
    </location>
</feature>
<evidence type="ECO:0000256" key="6">
    <source>
        <dbReference type="ARBA" id="ARBA00023242"/>
    </source>
</evidence>
<feature type="region of interest" description="Disordered" evidence="7">
    <location>
        <begin position="150"/>
        <end position="181"/>
    </location>
</feature>
<feature type="compositionally biased region" description="Low complexity" evidence="7">
    <location>
        <begin position="76"/>
        <end position="85"/>
    </location>
</feature>
<keyword evidence="4" id="KW-0238">DNA-binding</keyword>
<name>U1GAF2_ENDPU</name>
<sequence>MNPSLPPTDPVSHDQHPQRSVALLKKKPKAADPLFGGKKKPTYKAAVPLAKPGINGAPPPVLKPRPGLSPAPLGGPSPGRASPAPSDRKTFSGFSDLNGTVDGVAYRDYTLVTTKRELLNGLRYHVLQFSGDRPIDIRNEADFTRPVRLHRRDPRSVPTEQNQGENGEGVNDGMDAEEREEFDKRKEARRLEREANLAQVAPSVDSGKRSNIIKTKTAQVFNRDYTPEERKKMQNNYEEKLPWHIEDFDNKHCYVGSNQAGSSNVHAAFVYEQSIDAQNGRFRVLPIEKMYQFKPRKTFKTMTIEEAENAMKKKGRDPQWIIDQREANLKTAQLERLSRGNRPFFGTKDDTAAGREDGGADLDFNMEEDFADDEEGDTFFEKDEDEKLAESRIKEDQLNANIFGIKEEIEYDQAEERERREKERKKLISKGIKRALEKREKNFDHASDSDDPFGSTSESENTEAERRRLQAEKKTKAELEAKNSGASTGTNTPSGRKEKHGGTASDREGGMKRSSSSKSLKRPGSPNLSDASGTDVSLSRKKKKNRHLSSTQPTPYPSRPISPANVPSSSSAPTSGVRKDSNTSHLNVINPAKKRKSLALGPGSDTETAAHSDGGAMSDNSRKQKRLKLNLGHKDGSGSPKVATPQGGSRASSPKPAAVPVQAARPGPDPSTYPTAAEVYAAIPPAGITTNDLSNMFRSRYRKEDKSQMVDRIREVARFDKPTRLLFPSETFKAA</sequence>
<evidence type="ECO:0000256" key="2">
    <source>
        <dbReference type="ARBA" id="ARBA00005249"/>
    </source>
</evidence>
<dbReference type="HOGENOM" id="CLU_025955_0_0_1"/>
<evidence type="ECO:0000313" key="9">
    <source>
        <dbReference type="Proteomes" id="UP000019373"/>
    </source>
</evidence>
<comment type="similarity">
    <text evidence="2">Belongs to the TFIIF alpha subunit family.</text>
</comment>
<accession>U1GAF2</accession>
<evidence type="ECO:0000256" key="5">
    <source>
        <dbReference type="ARBA" id="ARBA00023163"/>
    </source>
</evidence>
<dbReference type="InterPro" id="IPR011039">
    <property type="entry name" value="TFIIF_interaction"/>
</dbReference>
<feature type="region of interest" description="Disordered" evidence="7">
    <location>
        <begin position="1"/>
        <end position="93"/>
    </location>
</feature>
<keyword evidence="6" id="KW-0539">Nucleus</keyword>
<feature type="region of interest" description="Disordered" evidence="7">
    <location>
        <begin position="341"/>
        <end position="363"/>
    </location>
</feature>
<proteinExistence type="inferred from homology"/>
<dbReference type="eggNOG" id="KOG2393">
    <property type="taxonomic scope" value="Eukaryota"/>
</dbReference>
<dbReference type="GO" id="GO:0006367">
    <property type="term" value="P:transcription initiation at RNA polymerase II promoter"/>
    <property type="evidence" value="ECO:0007669"/>
    <property type="project" value="InterPro"/>
</dbReference>
<evidence type="ECO:0000313" key="8">
    <source>
        <dbReference type="EMBL" id="ERF68641.1"/>
    </source>
</evidence>
<dbReference type="SUPFAM" id="SSF50916">
    <property type="entry name" value="Rap30/74 interaction domains"/>
    <property type="match status" value="1"/>
</dbReference>
<dbReference type="GO" id="GO:0016251">
    <property type="term" value="F:RNA polymerase II general transcription initiation factor activity"/>
    <property type="evidence" value="ECO:0007669"/>
    <property type="project" value="TreeGrafter"/>
</dbReference>
<organism evidence="8 9">
    <name type="scientific">Endocarpon pusillum (strain Z07020 / HMAS-L-300199)</name>
    <name type="common">Lichen-forming fungus</name>
    <dbReference type="NCBI Taxonomy" id="1263415"/>
    <lineage>
        <taxon>Eukaryota</taxon>
        <taxon>Fungi</taxon>
        <taxon>Dikarya</taxon>
        <taxon>Ascomycota</taxon>
        <taxon>Pezizomycotina</taxon>
        <taxon>Eurotiomycetes</taxon>
        <taxon>Chaetothyriomycetidae</taxon>
        <taxon>Verrucariales</taxon>
        <taxon>Verrucariaceae</taxon>
        <taxon>Endocarpon</taxon>
    </lineage>
</organism>
<dbReference type="GeneID" id="19243967"/>
<feature type="compositionally biased region" description="Polar residues" evidence="7">
    <location>
        <begin position="526"/>
        <end position="537"/>
    </location>
</feature>
<keyword evidence="3" id="KW-0805">Transcription regulation</keyword>
<dbReference type="PANTHER" id="PTHR13011">
    <property type="entry name" value="TFIIF-ALPHA"/>
    <property type="match status" value="1"/>
</dbReference>
<keyword evidence="5" id="KW-0804">Transcription</keyword>
<dbReference type="RefSeq" id="XP_007805708.1">
    <property type="nucleotide sequence ID" value="XM_007807517.1"/>
</dbReference>
<feature type="compositionally biased region" description="Low complexity" evidence="7">
    <location>
        <begin position="512"/>
        <end position="525"/>
    </location>
</feature>
<evidence type="ECO:0000256" key="3">
    <source>
        <dbReference type="ARBA" id="ARBA00023015"/>
    </source>
</evidence>
<reference evidence="9" key="1">
    <citation type="journal article" date="2014" name="BMC Genomics">
        <title>Genome characteristics reveal the impact of lichenization on lichen-forming fungus Endocarpon pusillum Hedwig (Verrucariales, Ascomycota).</title>
        <authorList>
            <person name="Wang Y.-Y."/>
            <person name="Liu B."/>
            <person name="Zhang X.-Y."/>
            <person name="Zhou Q.-M."/>
            <person name="Zhang T."/>
            <person name="Li H."/>
            <person name="Yu Y.-F."/>
            <person name="Zhang X.-L."/>
            <person name="Hao X.-Y."/>
            <person name="Wang M."/>
            <person name="Wang L."/>
            <person name="Wei J.-C."/>
        </authorList>
    </citation>
    <scope>NUCLEOTIDE SEQUENCE [LARGE SCALE GENOMIC DNA]</scope>
    <source>
        <strain evidence="9">Z07020 / HMAS-L-300199</strain>
    </source>
</reference>
<evidence type="ECO:0000256" key="1">
    <source>
        <dbReference type="ARBA" id="ARBA00004123"/>
    </source>
</evidence>
<comment type="subcellular location">
    <subcellularLocation>
        <location evidence="1">Nucleus</location>
    </subcellularLocation>
</comment>
<gene>
    <name evidence="8" type="ORF">EPUS_09134</name>
</gene>
<protein>
    <submittedName>
        <fullName evidence="8">Uncharacterized protein</fullName>
    </submittedName>
</protein>
<dbReference type="InterPro" id="IPR008851">
    <property type="entry name" value="TFIIF-alpha"/>
</dbReference>
<dbReference type="EMBL" id="KE721509">
    <property type="protein sequence ID" value="ERF68641.1"/>
    <property type="molecule type" value="Genomic_DNA"/>
</dbReference>
<dbReference type="Proteomes" id="UP000019373">
    <property type="component" value="Unassembled WGS sequence"/>
</dbReference>
<dbReference type="AlphaFoldDB" id="U1GAF2"/>
<dbReference type="GO" id="GO:0005674">
    <property type="term" value="C:transcription factor TFIIF complex"/>
    <property type="evidence" value="ECO:0007669"/>
    <property type="project" value="TreeGrafter"/>
</dbReference>
<dbReference type="GO" id="GO:0003677">
    <property type="term" value="F:DNA binding"/>
    <property type="evidence" value="ECO:0007669"/>
    <property type="project" value="UniProtKB-KW"/>
</dbReference>
<feature type="compositionally biased region" description="Pro residues" evidence="7">
    <location>
        <begin position="57"/>
        <end position="75"/>
    </location>
</feature>
<feature type="compositionally biased region" description="Basic and acidic residues" evidence="7">
    <location>
        <begin position="414"/>
        <end position="426"/>
    </location>
</feature>
<feature type="compositionally biased region" description="Basic and acidic residues" evidence="7">
    <location>
        <begin position="434"/>
        <end position="448"/>
    </location>
</feature>
<feature type="compositionally biased region" description="Basic and acidic residues" evidence="7">
    <location>
        <begin position="347"/>
        <end position="358"/>
    </location>
</feature>
<evidence type="ECO:0000256" key="7">
    <source>
        <dbReference type="SAM" id="MobiDB-lite"/>
    </source>
</evidence>
<feature type="compositionally biased region" description="Polar residues" evidence="7">
    <location>
        <begin position="484"/>
        <end position="494"/>
    </location>
</feature>
<evidence type="ECO:0000256" key="4">
    <source>
        <dbReference type="ARBA" id="ARBA00023125"/>
    </source>
</evidence>
<feature type="compositionally biased region" description="Basic and acidic residues" evidence="7">
    <location>
        <begin position="463"/>
        <end position="481"/>
    </location>
</feature>
<dbReference type="OrthoDB" id="76676at2759"/>
<feature type="region of interest" description="Disordered" evidence="7">
    <location>
        <begin position="403"/>
        <end position="675"/>
    </location>
</feature>
<dbReference type="OMA" id="IPIMTTK"/>
<keyword evidence="9" id="KW-1185">Reference proteome</keyword>
<dbReference type="GO" id="GO:0032968">
    <property type="term" value="P:positive regulation of transcription elongation by RNA polymerase II"/>
    <property type="evidence" value="ECO:0007669"/>
    <property type="project" value="InterPro"/>
</dbReference>